<evidence type="ECO:0000313" key="4">
    <source>
        <dbReference type="Proteomes" id="UP001161247"/>
    </source>
</evidence>
<dbReference type="AlphaFoldDB" id="A0AAV1DKS1"/>
<evidence type="ECO:0000256" key="2">
    <source>
        <dbReference type="SAM" id="SignalP"/>
    </source>
</evidence>
<feature type="signal peptide" evidence="2">
    <location>
        <begin position="1"/>
        <end position="19"/>
    </location>
</feature>
<dbReference type="PANTHER" id="PTHR23201">
    <property type="entry name" value="EXTENSIN, PROLINE-RICH PROTEIN"/>
    <property type="match status" value="1"/>
</dbReference>
<sequence>MAQLTFLPCVFLLLFITCSKPIFQVAAERSLQQRRWYPTDTPSGVNTCPVSADRCGAECDRRCSATSHKGNCLDGCNKCCNTCLCVPPGTFGNKECCACYDNWKNKEGGPKCP</sequence>
<evidence type="ECO:0000313" key="3">
    <source>
        <dbReference type="EMBL" id="CAI9107277.1"/>
    </source>
</evidence>
<evidence type="ECO:0000256" key="1">
    <source>
        <dbReference type="ARBA" id="ARBA00010582"/>
    </source>
</evidence>
<keyword evidence="4" id="KW-1185">Reference proteome</keyword>
<gene>
    <name evidence="3" type="ORF">OLC1_LOCUS15630</name>
</gene>
<feature type="chain" id="PRO_5043381944" evidence="2">
    <location>
        <begin position="20"/>
        <end position="113"/>
    </location>
</feature>
<protein>
    <submittedName>
        <fullName evidence="3">OLC1v1006596C1</fullName>
    </submittedName>
</protein>
<accession>A0AAV1DKS1</accession>
<keyword evidence="2" id="KW-0732">Signal</keyword>
<name>A0AAV1DKS1_OLDCO</name>
<comment type="similarity">
    <text evidence="1">Belongs to the GASA family.</text>
</comment>
<dbReference type="Pfam" id="PF02704">
    <property type="entry name" value="GASA"/>
    <property type="match status" value="1"/>
</dbReference>
<dbReference type="InterPro" id="IPR003854">
    <property type="entry name" value="GASA"/>
</dbReference>
<proteinExistence type="inferred from homology"/>
<dbReference type="EMBL" id="OX459122">
    <property type="protein sequence ID" value="CAI9107277.1"/>
    <property type="molecule type" value="Genomic_DNA"/>
</dbReference>
<dbReference type="PANTHER" id="PTHR23201:SF92">
    <property type="entry name" value="GIBBERELLIN-REGULATED PROTEIN 12"/>
    <property type="match status" value="1"/>
</dbReference>
<reference evidence="3" key="1">
    <citation type="submission" date="2023-03" db="EMBL/GenBank/DDBJ databases">
        <authorList>
            <person name="Julca I."/>
        </authorList>
    </citation>
    <scope>NUCLEOTIDE SEQUENCE</scope>
</reference>
<dbReference type="Proteomes" id="UP001161247">
    <property type="component" value="Chromosome 5"/>
</dbReference>
<organism evidence="3 4">
    <name type="scientific">Oldenlandia corymbosa var. corymbosa</name>
    <dbReference type="NCBI Taxonomy" id="529605"/>
    <lineage>
        <taxon>Eukaryota</taxon>
        <taxon>Viridiplantae</taxon>
        <taxon>Streptophyta</taxon>
        <taxon>Embryophyta</taxon>
        <taxon>Tracheophyta</taxon>
        <taxon>Spermatophyta</taxon>
        <taxon>Magnoliopsida</taxon>
        <taxon>eudicotyledons</taxon>
        <taxon>Gunneridae</taxon>
        <taxon>Pentapetalae</taxon>
        <taxon>asterids</taxon>
        <taxon>lamiids</taxon>
        <taxon>Gentianales</taxon>
        <taxon>Rubiaceae</taxon>
        <taxon>Rubioideae</taxon>
        <taxon>Spermacoceae</taxon>
        <taxon>Hedyotis-Oldenlandia complex</taxon>
        <taxon>Oldenlandia</taxon>
    </lineage>
</organism>